<evidence type="ECO:0000313" key="1">
    <source>
        <dbReference type="EMBL" id="MBX36126.1"/>
    </source>
</evidence>
<dbReference type="AlphaFoldDB" id="A0A2P2N114"/>
<protein>
    <submittedName>
        <fullName evidence="1">Uncharacterized protein</fullName>
    </submittedName>
</protein>
<organism evidence="1">
    <name type="scientific">Rhizophora mucronata</name>
    <name type="common">Asiatic mangrove</name>
    <dbReference type="NCBI Taxonomy" id="61149"/>
    <lineage>
        <taxon>Eukaryota</taxon>
        <taxon>Viridiplantae</taxon>
        <taxon>Streptophyta</taxon>
        <taxon>Embryophyta</taxon>
        <taxon>Tracheophyta</taxon>
        <taxon>Spermatophyta</taxon>
        <taxon>Magnoliopsida</taxon>
        <taxon>eudicotyledons</taxon>
        <taxon>Gunneridae</taxon>
        <taxon>Pentapetalae</taxon>
        <taxon>rosids</taxon>
        <taxon>fabids</taxon>
        <taxon>Malpighiales</taxon>
        <taxon>Rhizophoraceae</taxon>
        <taxon>Rhizophora</taxon>
    </lineage>
</organism>
<proteinExistence type="predicted"/>
<dbReference type="EMBL" id="GGEC01055642">
    <property type="protein sequence ID" value="MBX36126.1"/>
    <property type="molecule type" value="Transcribed_RNA"/>
</dbReference>
<name>A0A2P2N114_RHIMU</name>
<reference evidence="1" key="1">
    <citation type="submission" date="2018-02" db="EMBL/GenBank/DDBJ databases">
        <title>Rhizophora mucronata_Transcriptome.</title>
        <authorList>
            <person name="Meera S.P."/>
            <person name="Sreeshan A."/>
            <person name="Augustine A."/>
        </authorList>
    </citation>
    <scope>NUCLEOTIDE SEQUENCE</scope>
    <source>
        <tissue evidence="1">Leaf</tissue>
    </source>
</reference>
<accession>A0A2P2N114</accession>
<sequence>MGALSPTHLNMAMPLELLKVSCFILHLPFPHLTENFDML</sequence>